<keyword evidence="3" id="KW-1185">Reference proteome</keyword>
<dbReference type="Gene3D" id="1.10.275.10">
    <property type="entry name" value="Fumarase/aspartase (N-terminal domain)"/>
    <property type="match status" value="1"/>
</dbReference>
<keyword evidence="2" id="KW-0456">Lyase</keyword>
<dbReference type="InterPro" id="IPR024083">
    <property type="entry name" value="Fumarase/histidase_N"/>
</dbReference>
<accession>A0A1S6U835</accession>
<dbReference type="GO" id="GO:0016841">
    <property type="term" value="F:ammonia-lyase activity"/>
    <property type="evidence" value="ECO:0007669"/>
    <property type="project" value="UniProtKB-ARBA"/>
</dbReference>
<feature type="signal peptide" evidence="1">
    <location>
        <begin position="1"/>
        <end position="19"/>
    </location>
</feature>
<dbReference type="SUPFAM" id="SSF48557">
    <property type="entry name" value="L-aspartase-like"/>
    <property type="match status" value="1"/>
</dbReference>
<dbReference type="PANTHER" id="PTHR10362">
    <property type="entry name" value="HISTIDINE AMMONIA-LYASE"/>
    <property type="match status" value="1"/>
</dbReference>
<proteinExistence type="predicted"/>
<protein>
    <submittedName>
        <fullName evidence="2">Phenylalanine/histidine ammonia-lyase</fullName>
    </submittedName>
</protein>
<dbReference type="AlphaFoldDB" id="A0A1S6U835"/>
<reference evidence="3" key="1">
    <citation type="submission" date="2016-09" db="EMBL/GenBank/DDBJ databases">
        <title>Comparative genomics of the Campylobacter concisus group.</title>
        <authorList>
            <person name="Miller W.G."/>
            <person name="Yee E."/>
            <person name="Chapman M.H."/>
            <person name="Huynh S."/>
            <person name="Bono J.L."/>
            <person name="On S.L.W."/>
            <person name="StLeger J."/>
            <person name="Foster G."/>
            <person name="Parker C.T."/>
        </authorList>
    </citation>
    <scope>NUCLEOTIDE SEQUENCE [LARGE SCALE GENOMIC DNA]</scope>
    <source>
        <strain evidence="3">RM18021</strain>
    </source>
</reference>
<dbReference type="InterPro" id="IPR001106">
    <property type="entry name" value="Aromatic_Lyase"/>
</dbReference>
<dbReference type="Gene3D" id="1.20.200.10">
    <property type="entry name" value="Fumarase/aspartase (Central domain)"/>
    <property type="match status" value="1"/>
</dbReference>
<gene>
    <name evidence="2" type="ORF">CPIN18021_1047</name>
</gene>
<dbReference type="InterPro" id="IPR008948">
    <property type="entry name" value="L-Aspartase-like"/>
</dbReference>
<dbReference type="RefSeq" id="WP_078424577.1">
    <property type="nucleotide sequence ID" value="NZ_CP017258.1"/>
</dbReference>
<organism evidence="2 3">
    <name type="scientific">Campylobacter pinnipediorum subsp. caledonicus</name>
    <dbReference type="NCBI Taxonomy" id="1874362"/>
    <lineage>
        <taxon>Bacteria</taxon>
        <taxon>Pseudomonadati</taxon>
        <taxon>Campylobacterota</taxon>
        <taxon>Epsilonproteobacteria</taxon>
        <taxon>Campylobacterales</taxon>
        <taxon>Campylobacteraceae</taxon>
        <taxon>Campylobacter</taxon>
    </lineage>
</organism>
<sequence>MRSFKFLSLAAVLALGLNAQSILLNGNSVTPKDIVLISNGAKVEIGKDALTKVNKAHDVLLEAAKDGQKIYGLTVGVGLNKDKKFVDAKGNLDKEVIGASTKFNIGLIHAHCGGVGEDMPLKTARAVLATRLNNMLYAGAGVQSDVVNLYKEFLNKDIIPVMPSKGSMGEADITILGHVGLAMLGEGDVYYKGKKMPASEALKKAGLKKLSPFGKDSLSILSSNAYSAALASIAVEDLKHTLELSKLVFALSLEAFNGNVAPFTKEASELRAFPDFISTTKEIREILKDSYLWDQDNERALQDPLSYRDASYFFATLKGTINTLENLMKIQLNTSDDNPGISLSMNPETDKFQETKLFTKNGAVVPTSNFEPIIWVVEFEKASIVLAHNSKASALRTIKLSNDGFTHLTRFLGTDKTVHAFGAMQKPFVALAGENEYLANPISLDYTPVAGEIEDVATNAPFVVQKLQKQINNYYHILGMELMHAAQAIDLRKQKNPNLKLSKQTEKLYNEYRKVVKFMDIDRPLTDDFRNSAKFLKEYK</sequence>
<name>A0A1S6U835_9BACT</name>
<keyword evidence="1" id="KW-0732">Signal</keyword>
<feature type="chain" id="PRO_5013159396" evidence="1">
    <location>
        <begin position="20"/>
        <end position="540"/>
    </location>
</feature>
<dbReference type="Pfam" id="PF00221">
    <property type="entry name" value="Lyase_aromatic"/>
    <property type="match status" value="1"/>
</dbReference>
<evidence type="ECO:0000313" key="3">
    <source>
        <dbReference type="Proteomes" id="UP000190868"/>
    </source>
</evidence>
<dbReference type="Proteomes" id="UP000190868">
    <property type="component" value="Chromosome"/>
</dbReference>
<evidence type="ECO:0000313" key="2">
    <source>
        <dbReference type="EMBL" id="AQW87849.1"/>
    </source>
</evidence>
<evidence type="ECO:0000256" key="1">
    <source>
        <dbReference type="SAM" id="SignalP"/>
    </source>
</evidence>
<dbReference type="EMBL" id="CP017258">
    <property type="protein sequence ID" value="AQW87849.1"/>
    <property type="molecule type" value="Genomic_DNA"/>
</dbReference>
<dbReference type="CDD" id="cd00332">
    <property type="entry name" value="PAL-HAL"/>
    <property type="match status" value="1"/>
</dbReference>